<dbReference type="Pfam" id="PF10320">
    <property type="entry name" value="7TM_GPCR_Srsx"/>
    <property type="match status" value="1"/>
</dbReference>
<feature type="transmembrane region" description="Helical" evidence="5">
    <location>
        <begin position="187"/>
        <end position="207"/>
    </location>
</feature>
<dbReference type="SUPFAM" id="SSF81321">
    <property type="entry name" value="Family A G protein-coupled receptor-like"/>
    <property type="match status" value="1"/>
</dbReference>
<accession>A0AAD4MR10</accession>
<dbReference type="CDD" id="cd00637">
    <property type="entry name" value="7tm_classA_rhodopsin-like"/>
    <property type="match status" value="1"/>
</dbReference>
<gene>
    <name evidence="7" type="ORF">DdX_15015</name>
</gene>
<keyword evidence="3 5" id="KW-1133">Transmembrane helix</keyword>
<dbReference type="PANTHER" id="PTHR23360:SF5">
    <property type="entry name" value="G-PROTEIN COUPLED RECEPTORS FAMILY 1 PROFILE DOMAIN-CONTAINING PROTEIN"/>
    <property type="match status" value="1"/>
</dbReference>
<dbReference type="SMART" id="SM01381">
    <property type="entry name" value="7TM_GPCR_Srsx"/>
    <property type="match status" value="1"/>
</dbReference>
<keyword evidence="2 5" id="KW-0812">Transmembrane</keyword>
<dbReference type="Proteomes" id="UP001201812">
    <property type="component" value="Unassembled WGS sequence"/>
</dbReference>
<proteinExistence type="predicted"/>
<dbReference type="InterPro" id="IPR019424">
    <property type="entry name" value="7TM_GPCR_Srsx"/>
</dbReference>
<dbReference type="GO" id="GO:0004930">
    <property type="term" value="F:G protein-coupled receptor activity"/>
    <property type="evidence" value="ECO:0007669"/>
    <property type="project" value="InterPro"/>
</dbReference>
<comment type="caution">
    <text evidence="7">The sequence shown here is derived from an EMBL/GenBank/DDBJ whole genome shotgun (WGS) entry which is preliminary data.</text>
</comment>
<evidence type="ECO:0000256" key="5">
    <source>
        <dbReference type="SAM" id="Phobius"/>
    </source>
</evidence>
<evidence type="ECO:0000256" key="3">
    <source>
        <dbReference type="ARBA" id="ARBA00022989"/>
    </source>
</evidence>
<dbReference type="PANTHER" id="PTHR23360">
    <property type="entry name" value="G-PROTEIN COUPLED RECEPTORS FAMILY 1 PROFILE DOMAIN-CONTAINING PROTEIN-RELATED"/>
    <property type="match status" value="1"/>
</dbReference>
<evidence type="ECO:0000259" key="6">
    <source>
        <dbReference type="PROSITE" id="PS50262"/>
    </source>
</evidence>
<sequence>MNNTSAPTTIYDLYKDAGVNTRLVVLNGAKGLAAFVGLLLNLNLIWVTYKNRSLHGSCNYCIALNSLCNVAYLASHVGDILVFVTGINFIELWMCSYFLYIPVAGLTGSYVASFFIAFDRVLSILRPTWQHYQNSVCYVAILCGVTLMYGLFMDYLMLLAVINDPHKPLMCYAADIYNLPMGPLVQKINMCVCFMTFGSYIILWIALKIAMRRHFGNNVRSTQRIFKALVAILVFELITWYHTGIVKIFLGQIKFSANLETNYTIGVLTCFVSIVTGGNAPILYFFSSEYRKAFKEQFSSAIFCKVKSSKSRSMSSIQTVSINRSVASIRSISVPIITETKSSEKKNHLWH</sequence>
<dbReference type="GO" id="GO:0016020">
    <property type="term" value="C:membrane"/>
    <property type="evidence" value="ECO:0007669"/>
    <property type="project" value="UniProtKB-SubCell"/>
</dbReference>
<protein>
    <submittedName>
        <fullName evidence="7">Serpentine type 7TM GPCR chemoreceptor srsx domain-containing protein</fullName>
    </submittedName>
</protein>
<feature type="transmembrane region" description="Helical" evidence="5">
    <location>
        <begin position="262"/>
        <end position="286"/>
    </location>
</feature>
<feature type="transmembrane region" description="Helical" evidence="5">
    <location>
        <begin position="70"/>
        <end position="90"/>
    </location>
</feature>
<comment type="subcellular location">
    <subcellularLocation>
        <location evidence="1">Membrane</location>
    </subcellularLocation>
</comment>
<dbReference type="InterPro" id="IPR017452">
    <property type="entry name" value="GPCR_Rhodpsn_7TM"/>
</dbReference>
<feature type="transmembrane region" description="Helical" evidence="5">
    <location>
        <begin position="228"/>
        <end position="250"/>
    </location>
</feature>
<evidence type="ECO:0000313" key="7">
    <source>
        <dbReference type="EMBL" id="KAI1703280.1"/>
    </source>
</evidence>
<dbReference type="PROSITE" id="PS50262">
    <property type="entry name" value="G_PROTEIN_RECEP_F1_2"/>
    <property type="match status" value="1"/>
</dbReference>
<dbReference type="AlphaFoldDB" id="A0AAD4MR10"/>
<name>A0AAD4MR10_9BILA</name>
<evidence type="ECO:0000256" key="4">
    <source>
        <dbReference type="ARBA" id="ARBA00023136"/>
    </source>
</evidence>
<feature type="domain" description="G-protein coupled receptors family 1 profile" evidence="6">
    <location>
        <begin position="40"/>
        <end position="284"/>
    </location>
</feature>
<feature type="transmembrane region" description="Helical" evidence="5">
    <location>
        <begin position="96"/>
        <end position="118"/>
    </location>
</feature>
<feature type="transmembrane region" description="Helical" evidence="5">
    <location>
        <begin position="31"/>
        <end position="49"/>
    </location>
</feature>
<evidence type="ECO:0000256" key="2">
    <source>
        <dbReference type="ARBA" id="ARBA00022692"/>
    </source>
</evidence>
<keyword evidence="8" id="KW-1185">Reference proteome</keyword>
<dbReference type="EMBL" id="JAKKPZ010000085">
    <property type="protein sequence ID" value="KAI1703280.1"/>
    <property type="molecule type" value="Genomic_DNA"/>
</dbReference>
<keyword evidence="4 5" id="KW-0472">Membrane</keyword>
<organism evidence="7 8">
    <name type="scientific">Ditylenchus destructor</name>
    <dbReference type="NCBI Taxonomy" id="166010"/>
    <lineage>
        <taxon>Eukaryota</taxon>
        <taxon>Metazoa</taxon>
        <taxon>Ecdysozoa</taxon>
        <taxon>Nematoda</taxon>
        <taxon>Chromadorea</taxon>
        <taxon>Rhabditida</taxon>
        <taxon>Tylenchina</taxon>
        <taxon>Tylenchomorpha</taxon>
        <taxon>Sphaerularioidea</taxon>
        <taxon>Anguinidae</taxon>
        <taxon>Anguininae</taxon>
        <taxon>Ditylenchus</taxon>
    </lineage>
</organism>
<dbReference type="InterPro" id="IPR047130">
    <property type="entry name" value="7TM_GPCR_Srsx_nematod"/>
</dbReference>
<reference evidence="7" key="1">
    <citation type="submission" date="2022-01" db="EMBL/GenBank/DDBJ databases">
        <title>Genome Sequence Resource for Two Populations of Ditylenchus destructor, the Migratory Endoparasitic Phytonematode.</title>
        <authorList>
            <person name="Zhang H."/>
            <person name="Lin R."/>
            <person name="Xie B."/>
        </authorList>
    </citation>
    <scope>NUCLEOTIDE SEQUENCE</scope>
    <source>
        <strain evidence="7">BazhouSP</strain>
    </source>
</reference>
<dbReference type="InterPro" id="IPR000276">
    <property type="entry name" value="GPCR_Rhodpsn"/>
</dbReference>
<evidence type="ECO:0000313" key="8">
    <source>
        <dbReference type="Proteomes" id="UP001201812"/>
    </source>
</evidence>
<feature type="transmembrane region" description="Helical" evidence="5">
    <location>
        <begin position="138"/>
        <end position="162"/>
    </location>
</feature>
<dbReference type="Gene3D" id="1.20.1070.10">
    <property type="entry name" value="Rhodopsin 7-helix transmembrane proteins"/>
    <property type="match status" value="1"/>
</dbReference>
<evidence type="ECO:0000256" key="1">
    <source>
        <dbReference type="ARBA" id="ARBA00004370"/>
    </source>
</evidence>